<accession>A0A7L4ZSH8</accession>
<organism evidence="1 2">
    <name type="scientific">Hymenobacter busanensis</name>
    <dbReference type="NCBI Taxonomy" id="2607656"/>
    <lineage>
        <taxon>Bacteria</taxon>
        <taxon>Pseudomonadati</taxon>
        <taxon>Bacteroidota</taxon>
        <taxon>Cytophagia</taxon>
        <taxon>Cytophagales</taxon>
        <taxon>Hymenobacteraceae</taxon>
        <taxon>Hymenobacter</taxon>
    </lineage>
</organism>
<proteinExistence type="predicted"/>
<dbReference type="Proteomes" id="UP000326380">
    <property type="component" value="Unassembled WGS sequence"/>
</dbReference>
<sequence>MKNDLVESRLRRDTALDAFLAAEVDHYTDIEDDVAPLRQQLHQALAQADALTDQVLNADNDNAPARKKGLRNQLTLLLRRLTVALQAVASSTNDNRLLALSGQVSNLRRLSDASFVEEARRLLSFAPERSGPLSKRRFLPDHYQQAMALYNELRRAAPEARLTDADGSSGRQALERLIKQNARTIEQLRTFFRIYEQDEPELWSRFQAAAKVVKRGSAEGATPA</sequence>
<comment type="caution">
    <text evidence="1">The sequence shown here is derived from an EMBL/GenBank/DDBJ whole genome shotgun (WGS) entry which is preliminary data.</text>
</comment>
<evidence type="ECO:0000313" key="1">
    <source>
        <dbReference type="EMBL" id="KAA9327190.1"/>
    </source>
</evidence>
<dbReference type="RefSeq" id="WP_151080420.1">
    <property type="nucleotide sequence ID" value="NZ_CP047647.1"/>
</dbReference>
<reference evidence="1 2" key="1">
    <citation type="submission" date="2019-09" db="EMBL/GenBank/DDBJ databases">
        <title>Genome sequence of Hymenobacter sp. M3.</title>
        <authorList>
            <person name="Srinivasan S."/>
        </authorList>
    </citation>
    <scope>NUCLEOTIDE SEQUENCE [LARGE SCALE GENOMIC DNA]</scope>
    <source>
        <strain evidence="1 2">M3</strain>
    </source>
</reference>
<dbReference type="AlphaFoldDB" id="A0A7L4ZSH8"/>
<protein>
    <submittedName>
        <fullName evidence="1">Uncharacterized protein</fullName>
    </submittedName>
</protein>
<evidence type="ECO:0000313" key="2">
    <source>
        <dbReference type="Proteomes" id="UP000326380"/>
    </source>
</evidence>
<keyword evidence="2" id="KW-1185">Reference proteome</keyword>
<name>A0A7L4ZSH8_9BACT</name>
<dbReference type="EMBL" id="VTWU01000007">
    <property type="protein sequence ID" value="KAA9327190.1"/>
    <property type="molecule type" value="Genomic_DNA"/>
</dbReference>
<gene>
    <name evidence="1" type="ORF">F0P96_18305</name>
</gene>